<organism evidence="1 2">
    <name type="scientific">Clostridium botulinum</name>
    <dbReference type="NCBI Taxonomy" id="1491"/>
    <lineage>
        <taxon>Bacteria</taxon>
        <taxon>Bacillati</taxon>
        <taxon>Bacillota</taxon>
        <taxon>Clostridia</taxon>
        <taxon>Eubacteriales</taxon>
        <taxon>Clostridiaceae</taxon>
        <taxon>Clostridium</taxon>
    </lineage>
</organism>
<name>A0A6M0SWZ4_CLOBO</name>
<dbReference type="Proteomes" id="UP000473089">
    <property type="component" value="Unassembled WGS sequence"/>
</dbReference>
<accession>A0A6M0SWZ4</accession>
<evidence type="ECO:0000313" key="1">
    <source>
        <dbReference type="EMBL" id="NFA60029.1"/>
    </source>
</evidence>
<dbReference type="AlphaFoldDB" id="A0A6M0SWZ4"/>
<gene>
    <name evidence="1" type="ORF">EXM42_06365</name>
</gene>
<proteinExistence type="predicted"/>
<protein>
    <submittedName>
        <fullName evidence="1">Uncharacterized protein</fullName>
    </submittedName>
</protein>
<sequence length="189" mass="22868">MNSNIYDRKKHSYKNRPYYCPINSMWIYPYMYMNPYTGGYMINPYMNPYMDPYMSSCMTPSYHGNMCSCNDRAQCEATRAYNENTYNFTKENIYRNQYEEENDKKYCEEDSVEDILTFSENTKNKDEHIKKEERLDKVQEDIFDSNLHSNFTEKQGMQLKEEIDKSKEKELYRAVKINMRKVPLKEITD</sequence>
<dbReference type="EMBL" id="SGJP01000010">
    <property type="protein sequence ID" value="NFA60029.1"/>
    <property type="molecule type" value="Genomic_DNA"/>
</dbReference>
<comment type="caution">
    <text evidence="1">The sequence shown here is derived from an EMBL/GenBank/DDBJ whole genome shotgun (WGS) entry which is preliminary data.</text>
</comment>
<reference evidence="1 2" key="1">
    <citation type="submission" date="2019-02" db="EMBL/GenBank/DDBJ databases">
        <title>Genome sequencing of Clostridium botulinum clinical isolates.</title>
        <authorList>
            <person name="Brunt J."/>
            <person name="Van Vliet A.H.M."/>
            <person name="Stringer S.C."/>
            <person name="Grant K.A."/>
            <person name="Carter A.C."/>
            <person name="Peck M.W."/>
        </authorList>
    </citation>
    <scope>NUCLEOTIDE SEQUENCE [LARGE SCALE GENOMIC DNA]</scope>
    <source>
        <strain evidence="1 2">R1125/03</strain>
    </source>
</reference>
<evidence type="ECO:0000313" key="2">
    <source>
        <dbReference type="Proteomes" id="UP000473089"/>
    </source>
</evidence>